<accession>A0A251V508</accession>
<evidence type="ECO:0008006" key="3">
    <source>
        <dbReference type="Google" id="ProtNLM"/>
    </source>
</evidence>
<organism evidence="1 2">
    <name type="scientific">Helianthus annuus</name>
    <name type="common">Common sunflower</name>
    <dbReference type="NCBI Taxonomy" id="4232"/>
    <lineage>
        <taxon>Eukaryota</taxon>
        <taxon>Viridiplantae</taxon>
        <taxon>Streptophyta</taxon>
        <taxon>Embryophyta</taxon>
        <taxon>Tracheophyta</taxon>
        <taxon>Spermatophyta</taxon>
        <taxon>Magnoliopsida</taxon>
        <taxon>eudicotyledons</taxon>
        <taxon>Gunneridae</taxon>
        <taxon>Pentapetalae</taxon>
        <taxon>asterids</taxon>
        <taxon>campanulids</taxon>
        <taxon>Asterales</taxon>
        <taxon>Asteraceae</taxon>
        <taxon>Asteroideae</taxon>
        <taxon>Heliantheae alliance</taxon>
        <taxon>Heliantheae</taxon>
        <taxon>Helianthus</taxon>
    </lineage>
</organism>
<gene>
    <name evidence="1" type="ORF">HannXRQ_Chr03g0063951</name>
</gene>
<sequence length="323" mass="37840">MLFEYGIRSIYLKGKNDHIMMAFEHKSTRGSLSFHVPLHPDKYRIQGLKVSCLYRFLGSKDKDKWPFFIRICNKTKGVTWIYNPLVYRIPKVDEDSMWISYWPIGNILDIGDKVKVSTHAEKGIMVSKCGASLVYMGDGEVEHEENLENMTMKMKEVIGGDLSDFEVSRGVYYLCRRDFFKSTTLSMIKRWFGDSIPYIELQGWRKSIQSEYLDASFMHLEYIEELHEDTLHKEILLGLFNSKSDICKIEMMVSRLVGVEDVHYFVDKNMLSVSGCVDSMAVETCVREFERTVKIITVNYNVKHTRKRYHMNNIMWGTNFITR</sequence>
<dbReference type="Proteomes" id="UP000215914">
    <property type="component" value="Chromosome 3"/>
</dbReference>
<dbReference type="AlphaFoldDB" id="A0A251V508"/>
<protein>
    <recommendedName>
        <fullName evidence="3">Heavy metal-associated domain, HMA</fullName>
    </recommendedName>
</protein>
<evidence type="ECO:0000313" key="2">
    <source>
        <dbReference type="Proteomes" id="UP000215914"/>
    </source>
</evidence>
<reference evidence="2" key="1">
    <citation type="journal article" date="2017" name="Nature">
        <title>The sunflower genome provides insights into oil metabolism, flowering and Asterid evolution.</title>
        <authorList>
            <person name="Badouin H."/>
            <person name="Gouzy J."/>
            <person name="Grassa C.J."/>
            <person name="Murat F."/>
            <person name="Staton S.E."/>
            <person name="Cottret L."/>
            <person name="Lelandais-Briere C."/>
            <person name="Owens G.L."/>
            <person name="Carrere S."/>
            <person name="Mayjonade B."/>
            <person name="Legrand L."/>
            <person name="Gill N."/>
            <person name="Kane N.C."/>
            <person name="Bowers J.E."/>
            <person name="Hubner S."/>
            <person name="Bellec A."/>
            <person name="Berard A."/>
            <person name="Berges H."/>
            <person name="Blanchet N."/>
            <person name="Boniface M.C."/>
            <person name="Brunel D."/>
            <person name="Catrice O."/>
            <person name="Chaidir N."/>
            <person name="Claudel C."/>
            <person name="Donnadieu C."/>
            <person name="Faraut T."/>
            <person name="Fievet G."/>
            <person name="Helmstetter N."/>
            <person name="King M."/>
            <person name="Knapp S.J."/>
            <person name="Lai Z."/>
            <person name="Le Paslier M.C."/>
            <person name="Lippi Y."/>
            <person name="Lorenzon L."/>
            <person name="Mandel J.R."/>
            <person name="Marage G."/>
            <person name="Marchand G."/>
            <person name="Marquand E."/>
            <person name="Bret-Mestries E."/>
            <person name="Morien E."/>
            <person name="Nambeesan S."/>
            <person name="Nguyen T."/>
            <person name="Pegot-Espagnet P."/>
            <person name="Pouilly N."/>
            <person name="Raftis F."/>
            <person name="Sallet E."/>
            <person name="Schiex T."/>
            <person name="Thomas J."/>
            <person name="Vandecasteele C."/>
            <person name="Vares D."/>
            <person name="Vear F."/>
            <person name="Vautrin S."/>
            <person name="Crespi M."/>
            <person name="Mangin B."/>
            <person name="Burke J.M."/>
            <person name="Salse J."/>
            <person name="Munos S."/>
            <person name="Vincourt P."/>
            <person name="Rieseberg L.H."/>
            <person name="Langlade N.B."/>
        </authorList>
    </citation>
    <scope>NUCLEOTIDE SEQUENCE [LARGE SCALE GENOMIC DNA]</scope>
    <source>
        <strain evidence="2">cv. SF193</strain>
    </source>
</reference>
<name>A0A251V508_HELAN</name>
<keyword evidence="2" id="KW-1185">Reference proteome</keyword>
<evidence type="ECO:0000313" key="1">
    <source>
        <dbReference type="EMBL" id="OTG30389.1"/>
    </source>
</evidence>
<proteinExistence type="predicted"/>
<dbReference type="InParanoid" id="A0A251V508"/>
<dbReference type="EMBL" id="CM007892">
    <property type="protein sequence ID" value="OTG30389.1"/>
    <property type="molecule type" value="Genomic_DNA"/>
</dbReference>